<keyword evidence="2 6" id="KW-0479">Metal-binding</keyword>
<comment type="caution">
    <text evidence="8">The sequence shown here is derived from an EMBL/GenBank/DDBJ whole genome shotgun (WGS) entry which is preliminary data.</text>
</comment>
<dbReference type="AlphaFoldDB" id="A0A2U1NTU8"/>
<name>A0A2U1NTU8_ARTAN</name>
<dbReference type="InterPro" id="IPR044861">
    <property type="entry name" value="IPNS-like_FE2OG_OXY"/>
</dbReference>
<comment type="similarity">
    <text evidence="1 6">Belongs to the iron/ascorbate-dependent oxidoreductase family.</text>
</comment>
<evidence type="ECO:0000256" key="1">
    <source>
        <dbReference type="ARBA" id="ARBA00008056"/>
    </source>
</evidence>
<dbReference type="PANTHER" id="PTHR10209:SF884">
    <property type="entry name" value="1-AMINOCYCLOPROPANE-1-CARBOXYLATE OXIDASE HOMOLOG 1-LIKE"/>
    <property type="match status" value="1"/>
</dbReference>
<dbReference type="InterPro" id="IPR026992">
    <property type="entry name" value="DIOX_N"/>
</dbReference>
<evidence type="ECO:0000256" key="5">
    <source>
        <dbReference type="ARBA" id="ARBA00023004"/>
    </source>
</evidence>
<dbReference type="Gene3D" id="2.60.120.330">
    <property type="entry name" value="B-lactam Antibiotic, Isopenicillin N Synthase, Chain"/>
    <property type="match status" value="1"/>
</dbReference>
<dbReference type="PANTHER" id="PTHR10209">
    <property type="entry name" value="OXIDOREDUCTASE, 2OG-FE II OXYGENASE FAMILY PROTEIN"/>
    <property type="match status" value="1"/>
</dbReference>
<dbReference type="GO" id="GO:0031418">
    <property type="term" value="F:L-ascorbic acid binding"/>
    <property type="evidence" value="ECO:0007669"/>
    <property type="project" value="UniProtKB-KW"/>
</dbReference>
<protein>
    <submittedName>
        <fullName evidence="8">2-oxoglutarate (2OG) and Fe(II)-dependent oxygenase superfamily protein</fullName>
    </submittedName>
</protein>
<sequence length="368" mass="41312">MVLDNTSLSQPNYDRKAELKAFDETKTGVKGLVDAGITQVPRIFHVPSPQNLNSKQSCPKLILPTIDLEGINEDSVRRKEVIQKVNDALKTWGFFQIVNHGISNSTLEEVKKGVREFFEQDDEVKKEWYTRDMSGKTRVVYNSNFDLYAAPVTNWRDTFFCMMAPYHPEPHELPQPCSDILSKYSSQVLKLGGCVFELISEALGLNPNHLLDMGCAEGLAVLGHYYPSCPQPELAIGTTNHADNSFITILLQDHVGGLQVFYQEHWIDIPPIPGALVVNAGDLLQLITNDKFVSAQHRVLANKIGPRVSVASFFTTSSIPTLKVFEPIKELLTEDNPPKYRGTTVKEYVDYFNKKGLDETSALLHFKL</sequence>
<evidence type="ECO:0000313" key="9">
    <source>
        <dbReference type="Proteomes" id="UP000245207"/>
    </source>
</evidence>
<dbReference type="InterPro" id="IPR027443">
    <property type="entry name" value="IPNS-like_sf"/>
</dbReference>
<dbReference type="GO" id="GO:0051213">
    <property type="term" value="F:dioxygenase activity"/>
    <property type="evidence" value="ECO:0007669"/>
    <property type="project" value="UniProtKB-ARBA"/>
</dbReference>
<evidence type="ECO:0000256" key="4">
    <source>
        <dbReference type="ARBA" id="ARBA00023002"/>
    </source>
</evidence>
<accession>A0A2U1NTU8</accession>
<dbReference type="InterPro" id="IPR005123">
    <property type="entry name" value="Oxoglu/Fe-dep_dioxygenase_dom"/>
</dbReference>
<dbReference type="OrthoDB" id="288590at2759"/>
<dbReference type="FunFam" id="2.60.120.330:FF:000005">
    <property type="entry name" value="1-aminocyclopropane-1-carboxylate oxidase homolog 1"/>
    <property type="match status" value="1"/>
</dbReference>
<dbReference type="STRING" id="35608.A0A2U1NTU8"/>
<keyword evidence="9" id="KW-1185">Reference proteome</keyword>
<dbReference type="Proteomes" id="UP000245207">
    <property type="component" value="Unassembled WGS sequence"/>
</dbReference>
<dbReference type="Pfam" id="PF03171">
    <property type="entry name" value="2OG-FeII_Oxy"/>
    <property type="match status" value="1"/>
</dbReference>
<evidence type="ECO:0000313" key="8">
    <source>
        <dbReference type="EMBL" id="PWA76914.1"/>
    </source>
</evidence>
<dbReference type="SUPFAM" id="SSF51197">
    <property type="entry name" value="Clavaminate synthase-like"/>
    <property type="match status" value="1"/>
</dbReference>
<organism evidence="8 9">
    <name type="scientific">Artemisia annua</name>
    <name type="common">Sweet wormwood</name>
    <dbReference type="NCBI Taxonomy" id="35608"/>
    <lineage>
        <taxon>Eukaryota</taxon>
        <taxon>Viridiplantae</taxon>
        <taxon>Streptophyta</taxon>
        <taxon>Embryophyta</taxon>
        <taxon>Tracheophyta</taxon>
        <taxon>Spermatophyta</taxon>
        <taxon>Magnoliopsida</taxon>
        <taxon>eudicotyledons</taxon>
        <taxon>Gunneridae</taxon>
        <taxon>Pentapetalae</taxon>
        <taxon>asterids</taxon>
        <taxon>campanulids</taxon>
        <taxon>Asterales</taxon>
        <taxon>Asteraceae</taxon>
        <taxon>Asteroideae</taxon>
        <taxon>Anthemideae</taxon>
        <taxon>Artemisiinae</taxon>
        <taxon>Artemisia</taxon>
    </lineage>
</organism>
<evidence type="ECO:0000256" key="6">
    <source>
        <dbReference type="RuleBase" id="RU003682"/>
    </source>
</evidence>
<dbReference type="GO" id="GO:0046872">
    <property type="term" value="F:metal ion binding"/>
    <property type="evidence" value="ECO:0007669"/>
    <property type="project" value="UniProtKB-KW"/>
</dbReference>
<evidence type="ECO:0000256" key="3">
    <source>
        <dbReference type="ARBA" id="ARBA00022896"/>
    </source>
</evidence>
<evidence type="ECO:0000256" key="2">
    <source>
        <dbReference type="ARBA" id="ARBA00022723"/>
    </source>
</evidence>
<gene>
    <name evidence="8" type="ORF">CTI12_AA175160</name>
</gene>
<proteinExistence type="inferred from homology"/>
<feature type="domain" description="Fe2OG dioxygenase" evidence="7">
    <location>
        <begin position="217"/>
        <end position="317"/>
    </location>
</feature>
<reference evidence="8 9" key="1">
    <citation type="journal article" date="2018" name="Mol. Plant">
        <title>The genome of Artemisia annua provides insight into the evolution of Asteraceae family and artemisinin biosynthesis.</title>
        <authorList>
            <person name="Shen Q."/>
            <person name="Zhang L."/>
            <person name="Liao Z."/>
            <person name="Wang S."/>
            <person name="Yan T."/>
            <person name="Shi P."/>
            <person name="Liu M."/>
            <person name="Fu X."/>
            <person name="Pan Q."/>
            <person name="Wang Y."/>
            <person name="Lv Z."/>
            <person name="Lu X."/>
            <person name="Zhang F."/>
            <person name="Jiang W."/>
            <person name="Ma Y."/>
            <person name="Chen M."/>
            <person name="Hao X."/>
            <person name="Li L."/>
            <person name="Tang Y."/>
            <person name="Lv G."/>
            <person name="Zhou Y."/>
            <person name="Sun X."/>
            <person name="Brodelius P.E."/>
            <person name="Rose J.K.C."/>
            <person name="Tang K."/>
        </authorList>
    </citation>
    <scope>NUCLEOTIDE SEQUENCE [LARGE SCALE GENOMIC DNA]</scope>
    <source>
        <strain evidence="9">cv. Huhao1</strain>
        <tissue evidence="8">Leaf</tissue>
    </source>
</reference>
<evidence type="ECO:0000259" key="7">
    <source>
        <dbReference type="PROSITE" id="PS51471"/>
    </source>
</evidence>
<dbReference type="Pfam" id="PF14226">
    <property type="entry name" value="DIOX_N"/>
    <property type="match status" value="1"/>
</dbReference>
<dbReference type="PROSITE" id="PS51471">
    <property type="entry name" value="FE2OG_OXY"/>
    <property type="match status" value="1"/>
</dbReference>
<dbReference type="EMBL" id="PKPP01002203">
    <property type="protein sequence ID" value="PWA76914.1"/>
    <property type="molecule type" value="Genomic_DNA"/>
</dbReference>
<keyword evidence="4 6" id="KW-0560">Oxidoreductase</keyword>
<keyword evidence="3" id="KW-0847">Vitamin C</keyword>
<keyword evidence="5 6" id="KW-0408">Iron</keyword>
<dbReference type="GO" id="GO:0016705">
    <property type="term" value="F:oxidoreductase activity, acting on paired donors, with incorporation or reduction of molecular oxygen"/>
    <property type="evidence" value="ECO:0007669"/>
    <property type="project" value="UniProtKB-ARBA"/>
</dbReference>